<dbReference type="Proteomes" id="UP000019678">
    <property type="component" value="Unassembled WGS sequence"/>
</dbReference>
<proteinExistence type="predicted"/>
<sequence>MIEPHAREFYIHTLRTLNASGVPYLVGGAYALARYTGIGRHTKDLDVFVRPEDAQPALDALSEAGYQCDLIFPHWLGKARCAEDFVDVIFSSGNNVARVDDRWFEFAPKGEVLGVPVLLTPAEEMIWSKAYIMERERFDGADVAHVLRACADKLNWDRLIERFGEHWRVLLMHLVMFGFVYPGERHRIPSEPFKTLLDRLADEQSSGGEPLCQGTLLSRQQYLVDVSRWDYVDARLANGHMSKEEIAHWTAAIDEHH</sequence>
<evidence type="ECO:0000313" key="1">
    <source>
        <dbReference type="EMBL" id="EYF05678.1"/>
    </source>
</evidence>
<evidence type="ECO:0000313" key="2">
    <source>
        <dbReference type="Proteomes" id="UP000019678"/>
    </source>
</evidence>
<dbReference type="eggNOG" id="COG4914">
    <property type="taxonomic scope" value="Bacteria"/>
</dbReference>
<dbReference type="SUPFAM" id="SSF81301">
    <property type="entry name" value="Nucleotidyltransferase"/>
    <property type="match status" value="1"/>
</dbReference>
<name>A0A017T8U5_9BACT</name>
<comment type="caution">
    <text evidence="1">The sequence shown here is derived from an EMBL/GenBank/DDBJ whole genome shotgun (WGS) entry which is preliminary data.</text>
</comment>
<keyword evidence="2" id="KW-1185">Reference proteome</keyword>
<dbReference type="AlphaFoldDB" id="A0A017T8U5"/>
<dbReference type="Pfam" id="PF14907">
    <property type="entry name" value="NTP_transf_5"/>
    <property type="match status" value="1"/>
</dbReference>
<organism evidence="1 2">
    <name type="scientific">Chondromyces apiculatus DSM 436</name>
    <dbReference type="NCBI Taxonomy" id="1192034"/>
    <lineage>
        <taxon>Bacteria</taxon>
        <taxon>Pseudomonadati</taxon>
        <taxon>Myxococcota</taxon>
        <taxon>Polyangia</taxon>
        <taxon>Polyangiales</taxon>
        <taxon>Polyangiaceae</taxon>
        <taxon>Chondromyces</taxon>
    </lineage>
</organism>
<dbReference type="InterPro" id="IPR043519">
    <property type="entry name" value="NT_sf"/>
</dbReference>
<dbReference type="Gene3D" id="3.30.460.40">
    <property type="match status" value="1"/>
</dbReference>
<gene>
    <name evidence="1" type="ORF">CAP_2968</name>
</gene>
<dbReference type="EMBL" id="ASRX01000021">
    <property type="protein sequence ID" value="EYF05678.1"/>
    <property type="molecule type" value="Genomic_DNA"/>
</dbReference>
<reference evidence="1 2" key="1">
    <citation type="submission" date="2013-05" db="EMBL/GenBank/DDBJ databases">
        <title>Genome assembly of Chondromyces apiculatus DSM 436.</title>
        <authorList>
            <person name="Sharma G."/>
            <person name="Khatri I."/>
            <person name="Kaur C."/>
            <person name="Mayilraj S."/>
            <person name="Subramanian S."/>
        </authorList>
    </citation>
    <scope>NUCLEOTIDE SEQUENCE [LARGE SCALE GENOMIC DNA]</scope>
    <source>
        <strain evidence="1 2">DSM 436</strain>
    </source>
</reference>
<dbReference type="STRING" id="1192034.CAP_2968"/>
<protein>
    <recommendedName>
        <fullName evidence="3">Nucleotidyltransferase family protein</fullName>
    </recommendedName>
</protein>
<dbReference type="InterPro" id="IPR039498">
    <property type="entry name" value="NTP_transf_5"/>
</dbReference>
<evidence type="ECO:0008006" key="3">
    <source>
        <dbReference type="Google" id="ProtNLM"/>
    </source>
</evidence>
<accession>A0A017T8U5</accession>